<dbReference type="AlphaFoldDB" id="A0A3Q9UXK5"/>
<name>A0A3Q9UXK5_9MICO</name>
<evidence type="ECO:0000313" key="2">
    <source>
        <dbReference type="EMBL" id="AZZ52899.1"/>
    </source>
</evidence>
<organism evidence="2 3">
    <name type="scientific">Rathayibacter festucae DSM 15932</name>
    <dbReference type="NCBI Taxonomy" id="1328866"/>
    <lineage>
        <taxon>Bacteria</taxon>
        <taxon>Bacillati</taxon>
        <taxon>Actinomycetota</taxon>
        <taxon>Actinomycetes</taxon>
        <taxon>Micrococcales</taxon>
        <taxon>Microbacteriaceae</taxon>
        <taxon>Rathayibacter</taxon>
    </lineage>
</organism>
<dbReference type="Proteomes" id="UP000285317">
    <property type="component" value="Chromosome"/>
</dbReference>
<keyword evidence="1" id="KW-0472">Membrane</keyword>
<feature type="transmembrane region" description="Helical" evidence="1">
    <location>
        <begin position="51"/>
        <end position="73"/>
    </location>
</feature>
<dbReference type="EMBL" id="CP028137">
    <property type="protein sequence ID" value="AZZ52899.1"/>
    <property type="molecule type" value="Genomic_DNA"/>
</dbReference>
<proteinExistence type="predicted"/>
<feature type="transmembrane region" description="Helical" evidence="1">
    <location>
        <begin position="93"/>
        <end position="116"/>
    </location>
</feature>
<protein>
    <submittedName>
        <fullName evidence="2">Uncharacterized protein</fullName>
    </submittedName>
</protein>
<evidence type="ECO:0000313" key="3">
    <source>
        <dbReference type="Proteomes" id="UP000285317"/>
    </source>
</evidence>
<keyword evidence="1" id="KW-0812">Transmembrane</keyword>
<dbReference type="KEGG" id="rfs:C1I64_13210"/>
<accession>A0A3Q9UXK5</accession>
<dbReference type="RefSeq" id="WP_127887509.1">
    <property type="nucleotide sequence ID" value="NZ_CP028137.1"/>
</dbReference>
<reference evidence="2 3" key="1">
    <citation type="submission" date="2018-03" db="EMBL/GenBank/DDBJ databases">
        <title>Bacteriophage NCPPB3778 and a type I-E CRISPR drive the evolution of the US Biological Select Agent, Rathayibacter toxicus.</title>
        <authorList>
            <person name="Davis E.W.II."/>
            <person name="Tabima J.F."/>
            <person name="Weisberg A.J."/>
            <person name="Dantas Lopes L."/>
            <person name="Wiseman M.S."/>
            <person name="Wiseman M.S."/>
            <person name="Pupko T."/>
            <person name="Belcher M.S."/>
            <person name="Sechler A.J."/>
            <person name="Tancos M.A."/>
            <person name="Schroeder B.K."/>
            <person name="Murray T.D."/>
            <person name="Luster D.G."/>
            <person name="Schneider W.L."/>
            <person name="Rogers E."/>
            <person name="Andreote F.D."/>
            <person name="Grunwald N.J."/>
            <person name="Putnam M.L."/>
            <person name="Chang J.H."/>
        </authorList>
    </citation>
    <scope>NUCLEOTIDE SEQUENCE [LARGE SCALE GENOMIC DNA]</scope>
    <source>
        <strain evidence="2 3">DSM 15932</strain>
    </source>
</reference>
<evidence type="ECO:0000256" key="1">
    <source>
        <dbReference type="SAM" id="Phobius"/>
    </source>
</evidence>
<keyword evidence="1" id="KW-1133">Transmembrane helix</keyword>
<gene>
    <name evidence="2" type="ORF">C1I64_13210</name>
</gene>
<sequence>MESAEPESPLAGLSFVPDPADVEAAEERDVAEKPQAEAPAAVRPLGRRVPLTLAIAGVVLIPLGLATLWWSTLEIYTTTTVYERLEYEQYVRLLLQFSATPLLTVGLASLAAAVVVQAVRRSRA</sequence>